<comment type="caution">
    <text evidence="3">The sequence shown here is derived from an EMBL/GenBank/DDBJ whole genome shotgun (WGS) entry which is preliminary data.</text>
</comment>
<accession>A0ABP5AYM3</accession>
<feature type="transmembrane region" description="Helical" evidence="2">
    <location>
        <begin position="42"/>
        <end position="61"/>
    </location>
</feature>
<feature type="transmembrane region" description="Helical" evidence="2">
    <location>
        <begin position="12"/>
        <end position="36"/>
    </location>
</feature>
<dbReference type="EMBL" id="BAAAMY010000007">
    <property type="protein sequence ID" value="GAA1925998.1"/>
    <property type="molecule type" value="Genomic_DNA"/>
</dbReference>
<evidence type="ECO:0008006" key="5">
    <source>
        <dbReference type="Google" id="ProtNLM"/>
    </source>
</evidence>
<evidence type="ECO:0000256" key="1">
    <source>
        <dbReference type="SAM" id="MobiDB-lite"/>
    </source>
</evidence>
<evidence type="ECO:0000313" key="3">
    <source>
        <dbReference type="EMBL" id="GAA1925998.1"/>
    </source>
</evidence>
<evidence type="ECO:0000313" key="4">
    <source>
        <dbReference type="Proteomes" id="UP001501612"/>
    </source>
</evidence>
<evidence type="ECO:0000256" key="2">
    <source>
        <dbReference type="SAM" id="Phobius"/>
    </source>
</evidence>
<reference evidence="4" key="1">
    <citation type="journal article" date="2019" name="Int. J. Syst. Evol. Microbiol.">
        <title>The Global Catalogue of Microorganisms (GCM) 10K type strain sequencing project: providing services to taxonomists for standard genome sequencing and annotation.</title>
        <authorList>
            <consortium name="The Broad Institute Genomics Platform"/>
            <consortium name="The Broad Institute Genome Sequencing Center for Infectious Disease"/>
            <person name="Wu L."/>
            <person name="Ma J."/>
        </authorList>
    </citation>
    <scope>NUCLEOTIDE SEQUENCE [LARGE SCALE GENOMIC DNA]</scope>
    <source>
        <strain evidence="4">JCM 14046</strain>
    </source>
</reference>
<keyword evidence="2" id="KW-0812">Transmembrane</keyword>
<name>A0ABP5AYM3_9ACTN</name>
<proteinExistence type="predicted"/>
<gene>
    <name evidence="3" type="ORF">GCM10009737_29770</name>
</gene>
<feature type="region of interest" description="Disordered" evidence="1">
    <location>
        <begin position="123"/>
        <end position="164"/>
    </location>
</feature>
<dbReference type="Proteomes" id="UP001501612">
    <property type="component" value="Unassembled WGS sequence"/>
</dbReference>
<organism evidence="3 4">
    <name type="scientific">Nocardioides lentus</name>
    <dbReference type="NCBI Taxonomy" id="338077"/>
    <lineage>
        <taxon>Bacteria</taxon>
        <taxon>Bacillati</taxon>
        <taxon>Actinomycetota</taxon>
        <taxon>Actinomycetes</taxon>
        <taxon>Propionibacteriales</taxon>
        <taxon>Nocardioidaceae</taxon>
        <taxon>Nocardioides</taxon>
    </lineage>
</organism>
<dbReference type="RefSeq" id="WP_344008363.1">
    <property type="nucleotide sequence ID" value="NZ_BAAAMY010000007.1"/>
</dbReference>
<keyword evidence="4" id="KW-1185">Reference proteome</keyword>
<feature type="transmembrane region" description="Helical" evidence="2">
    <location>
        <begin position="210"/>
        <end position="232"/>
    </location>
</feature>
<keyword evidence="2" id="KW-1133">Transmembrane helix</keyword>
<protein>
    <recommendedName>
        <fullName evidence="5">PH domain-containing protein</fullName>
    </recommendedName>
</protein>
<keyword evidence="2" id="KW-0472">Membrane</keyword>
<sequence length="233" mass="23698">MARQQEGTERFPGTGGLTMPVVGGALIGLLVVASVVDGIERFDVPVLAGALLAAVVVWLVFVRPGVRVEGDALVLRGSLGETAVPLAAIERVTITRMLVVQAGARRHVSTALSRTLRSTMLSGGVAAPRSSPLGPLGSVGRPGRDEAVAPGAAGPGGPAAESAHDALGRSAYPDFVEDRLAHLADAARVRAGIRPMSEAQEALAADVRRVWSPVALGALGGSAAVFVLSLLLT</sequence>